<dbReference type="OrthoDB" id="6462634at2759"/>
<name>A0A8X6J9A9_TRICU</name>
<comment type="caution">
    <text evidence="1">The sequence shown here is derived from an EMBL/GenBank/DDBJ whole genome shotgun (WGS) entry which is preliminary data.</text>
</comment>
<accession>A0A8X6J9A9</accession>
<sequence>MCALYYNESIIFVPTLRSMTAAIVAIYMHNDLEIRNLEQKHKYPLYLLSEHIWEPLMQRKLPPSDYPIEVQNEIAAAMRPINFEIVQWTNAHKDIFRYGFPQIIHICWKSEGTIDHLRTADLLIKSQELCLDTRFVLACQYWSWEAILEVWKSLTALNQHDIYTDYTVVGVSEVSHLVTVARWIKLFESKVSLDTPVSKVWSRMLVRSNVSIWSRAFDKLPFFYKQILLMKVFFIRVNIPLARICLSHMTSEEQIRMLQLYPYHVLRIYLFWPSQTSFNDLASTVMDTLSNRSFLYLIHIVICQKILLGWRDYNYEDLLRRFWRESPERCKEYVKGDGIFDLLMTILENKGFCSSLRRDVPQRYLIHKNTLFENAIKCVTMSDTHKDD</sequence>
<dbReference type="EMBL" id="BMAO01017475">
    <property type="protein sequence ID" value="GFR15938.1"/>
    <property type="molecule type" value="Genomic_DNA"/>
</dbReference>
<keyword evidence="2" id="KW-1185">Reference proteome</keyword>
<dbReference type="AlphaFoldDB" id="A0A8X6J9A9"/>
<protein>
    <submittedName>
        <fullName evidence="1">Uncharacterized protein</fullName>
    </submittedName>
</protein>
<evidence type="ECO:0000313" key="2">
    <source>
        <dbReference type="Proteomes" id="UP000887116"/>
    </source>
</evidence>
<proteinExistence type="predicted"/>
<reference evidence="1" key="1">
    <citation type="submission" date="2020-07" db="EMBL/GenBank/DDBJ databases">
        <title>Multicomponent nature underlies the extraordinary mechanical properties of spider dragline silk.</title>
        <authorList>
            <person name="Kono N."/>
            <person name="Nakamura H."/>
            <person name="Mori M."/>
            <person name="Yoshida Y."/>
            <person name="Ohtoshi R."/>
            <person name="Malay A.D."/>
            <person name="Moran D.A.P."/>
            <person name="Tomita M."/>
            <person name="Numata K."/>
            <person name="Arakawa K."/>
        </authorList>
    </citation>
    <scope>NUCLEOTIDE SEQUENCE</scope>
</reference>
<gene>
    <name evidence="1" type="primary">NCL1_45509</name>
    <name evidence="1" type="ORF">TNCT_177251</name>
</gene>
<evidence type="ECO:0000313" key="1">
    <source>
        <dbReference type="EMBL" id="GFR15938.1"/>
    </source>
</evidence>
<organism evidence="1 2">
    <name type="scientific">Trichonephila clavata</name>
    <name type="common">Joro spider</name>
    <name type="synonym">Nephila clavata</name>
    <dbReference type="NCBI Taxonomy" id="2740835"/>
    <lineage>
        <taxon>Eukaryota</taxon>
        <taxon>Metazoa</taxon>
        <taxon>Ecdysozoa</taxon>
        <taxon>Arthropoda</taxon>
        <taxon>Chelicerata</taxon>
        <taxon>Arachnida</taxon>
        <taxon>Araneae</taxon>
        <taxon>Araneomorphae</taxon>
        <taxon>Entelegynae</taxon>
        <taxon>Araneoidea</taxon>
        <taxon>Nephilidae</taxon>
        <taxon>Trichonephila</taxon>
    </lineage>
</organism>
<dbReference type="Proteomes" id="UP000887116">
    <property type="component" value="Unassembled WGS sequence"/>
</dbReference>